<evidence type="ECO:0000313" key="10">
    <source>
        <dbReference type="Proteomes" id="UP001205311"/>
    </source>
</evidence>
<evidence type="ECO:0000313" key="9">
    <source>
        <dbReference type="EMBL" id="MCP2258276.1"/>
    </source>
</evidence>
<dbReference type="Pfam" id="PF24621">
    <property type="entry name" value="DHQS_C"/>
    <property type="match status" value="1"/>
</dbReference>
<dbReference type="InterPro" id="IPR030963">
    <property type="entry name" value="DHQ_synth_fam"/>
</dbReference>
<dbReference type="Gene3D" id="1.20.1090.10">
    <property type="entry name" value="Dehydroquinate synthase-like - alpha domain"/>
    <property type="match status" value="1"/>
</dbReference>
<feature type="domain" description="3-dehydroquinate synthase C-terminal" evidence="8">
    <location>
        <begin position="180"/>
        <end position="328"/>
    </location>
</feature>
<sequence>MLKSDFHLGDRLVRTVRGPNLLDDAVGLLLDLDADRYVVVTDDTVRRIVGARLAEALHRQAPTLLLSQPPGEEHKTLSTLARHVDAALAFGVTRRSVVVAAGGGVPGNVAGLLAGLLFRGIRFAHVPTTVIAACDSVLSAKQAVNTTYAKNTVGLHHVPEMILIDLTVLAGSGRRDLRSGICETVKNALVLAPRQVPELRGLLRPASDYDEDELSRVFELSLEVKGRLLAEDPHERQVGVLLEYGHTVGHALELVGATQTRPDGPLRHGEAVALGMLAAASVARRLGLLDDDTVALHEELVARAGVCPCLSAGIDPGTVLHHVEFDNKRGYRHHDRDVVPMVLLEGLGRPANHEGRFLTSVPRAVVREAVHDLLRRGKECRGRCPAGA</sequence>
<gene>
    <name evidence="9" type="ORF">LX15_001970</name>
</gene>
<dbReference type="InterPro" id="IPR056179">
    <property type="entry name" value="DHQS_C"/>
</dbReference>
<keyword evidence="4" id="KW-0520">NAD</keyword>
<dbReference type="SUPFAM" id="SSF56796">
    <property type="entry name" value="Dehydroquinate synthase-like"/>
    <property type="match status" value="1"/>
</dbReference>
<feature type="domain" description="3-dehydroquinate synthase N-terminal" evidence="7">
    <location>
        <begin position="69"/>
        <end position="178"/>
    </location>
</feature>
<keyword evidence="6" id="KW-0170">Cobalt</keyword>
<evidence type="ECO:0000256" key="2">
    <source>
        <dbReference type="ARBA" id="ARBA00001941"/>
    </source>
</evidence>
<comment type="cofactor">
    <cofactor evidence="1">
        <name>NAD(+)</name>
        <dbReference type="ChEBI" id="CHEBI:57540"/>
    </cofactor>
</comment>
<evidence type="ECO:0000259" key="7">
    <source>
        <dbReference type="Pfam" id="PF01761"/>
    </source>
</evidence>
<evidence type="ECO:0000256" key="1">
    <source>
        <dbReference type="ARBA" id="ARBA00001911"/>
    </source>
</evidence>
<evidence type="ECO:0000256" key="3">
    <source>
        <dbReference type="ARBA" id="ARBA00022723"/>
    </source>
</evidence>
<dbReference type="PIRSF" id="PIRSF001455">
    <property type="entry name" value="DHQ_synth"/>
    <property type="match status" value="1"/>
</dbReference>
<evidence type="ECO:0000256" key="5">
    <source>
        <dbReference type="ARBA" id="ARBA00023239"/>
    </source>
</evidence>
<protein>
    <submittedName>
        <fullName evidence="9">3-dehydroquinate synthase</fullName>
    </submittedName>
</protein>
<keyword evidence="10" id="KW-1185">Reference proteome</keyword>
<comment type="cofactor">
    <cofactor evidence="2">
        <name>Co(2+)</name>
        <dbReference type="ChEBI" id="CHEBI:48828"/>
    </cofactor>
</comment>
<comment type="caution">
    <text evidence="9">The sequence shown here is derived from an EMBL/GenBank/DDBJ whole genome shotgun (WGS) entry which is preliminary data.</text>
</comment>
<keyword evidence="3" id="KW-0479">Metal-binding</keyword>
<dbReference type="InterPro" id="IPR030960">
    <property type="entry name" value="DHQS/DOIS_N"/>
</dbReference>
<evidence type="ECO:0000259" key="8">
    <source>
        <dbReference type="Pfam" id="PF24621"/>
    </source>
</evidence>
<evidence type="ECO:0000256" key="6">
    <source>
        <dbReference type="ARBA" id="ARBA00023285"/>
    </source>
</evidence>
<dbReference type="CDD" id="cd08197">
    <property type="entry name" value="DOIS"/>
    <property type="match status" value="1"/>
</dbReference>
<dbReference type="Gene3D" id="3.40.50.1970">
    <property type="match status" value="1"/>
</dbReference>
<dbReference type="RefSeq" id="WP_253669205.1">
    <property type="nucleotide sequence ID" value="NZ_JAMTCP010000007.1"/>
</dbReference>
<dbReference type="Proteomes" id="UP001205311">
    <property type="component" value="Unassembled WGS sequence"/>
</dbReference>
<reference evidence="9 10" key="1">
    <citation type="submission" date="2022-06" db="EMBL/GenBank/DDBJ databases">
        <title>Genomic Encyclopedia of Archaeal and Bacterial Type Strains, Phase II (KMG-II): from individual species to whole genera.</title>
        <authorList>
            <person name="Goeker M."/>
        </authorList>
    </citation>
    <scope>NUCLEOTIDE SEQUENCE [LARGE SCALE GENOMIC DNA]</scope>
    <source>
        <strain evidence="9 10">DSM 40477</strain>
    </source>
</reference>
<dbReference type="PANTHER" id="PTHR43622:SF1">
    <property type="entry name" value="3-DEHYDROQUINATE SYNTHASE"/>
    <property type="match status" value="1"/>
</dbReference>
<keyword evidence="5" id="KW-0456">Lyase</keyword>
<accession>A0ABT1HRY3</accession>
<dbReference type="Pfam" id="PF01761">
    <property type="entry name" value="DHQ_synthase"/>
    <property type="match status" value="1"/>
</dbReference>
<organism evidence="9 10">
    <name type="scientific">Streptoalloteichus tenebrarius (strain ATCC 17920 / DSM 40477 / JCM 4838 / CBS 697.72 / NBRC 16177 / NCIMB 11028 / NRRL B-12390 / A12253. 1 / ISP 5477)</name>
    <name type="common">Streptomyces tenebrarius</name>
    <dbReference type="NCBI Taxonomy" id="1933"/>
    <lineage>
        <taxon>Bacteria</taxon>
        <taxon>Bacillati</taxon>
        <taxon>Actinomycetota</taxon>
        <taxon>Actinomycetes</taxon>
        <taxon>Pseudonocardiales</taxon>
        <taxon>Pseudonocardiaceae</taxon>
        <taxon>Streptoalloteichus</taxon>
    </lineage>
</organism>
<name>A0ABT1HRY3_STRSD</name>
<dbReference type="InterPro" id="IPR050071">
    <property type="entry name" value="Dehydroquinate_synthase"/>
</dbReference>
<proteinExistence type="predicted"/>
<evidence type="ECO:0000256" key="4">
    <source>
        <dbReference type="ARBA" id="ARBA00023027"/>
    </source>
</evidence>
<dbReference type="EMBL" id="JAMTCP010000007">
    <property type="protein sequence ID" value="MCP2258276.1"/>
    <property type="molecule type" value="Genomic_DNA"/>
</dbReference>
<dbReference type="PANTHER" id="PTHR43622">
    <property type="entry name" value="3-DEHYDROQUINATE SYNTHASE"/>
    <property type="match status" value="1"/>
</dbReference>